<feature type="compositionally biased region" description="Polar residues" evidence="2">
    <location>
        <begin position="82"/>
        <end position="92"/>
    </location>
</feature>
<keyword evidence="4" id="KW-1185">Reference proteome</keyword>
<feature type="region of interest" description="Disordered" evidence="2">
    <location>
        <begin position="210"/>
        <end position="234"/>
    </location>
</feature>
<protein>
    <submittedName>
        <fullName evidence="3">Uncharacterized protein</fullName>
    </submittedName>
</protein>
<gene>
    <name evidence="3" type="ORF">ACHAW5_009225</name>
</gene>
<name>A0ABD3PM73_9STRA</name>
<evidence type="ECO:0000256" key="2">
    <source>
        <dbReference type="SAM" id="MobiDB-lite"/>
    </source>
</evidence>
<dbReference type="EMBL" id="JALLAZ020000708">
    <property type="protein sequence ID" value="KAL3788868.1"/>
    <property type="molecule type" value="Genomic_DNA"/>
</dbReference>
<evidence type="ECO:0000313" key="3">
    <source>
        <dbReference type="EMBL" id="KAL3788868.1"/>
    </source>
</evidence>
<proteinExistence type="predicted"/>
<reference evidence="3 4" key="1">
    <citation type="submission" date="2024-10" db="EMBL/GenBank/DDBJ databases">
        <title>Updated reference genomes for cyclostephanoid diatoms.</title>
        <authorList>
            <person name="Roberts W.R."/>
            <person name="Alverson A.J."/>
        </authorList>
    </citation>
    <scope>NUCLEOTIDE SEQUENCE [LARGE SCALE GENOMIC DNA]</scope>
    <source>
        <strain evidence="3 4">AJA276-08</strain>
    </source>
</reference>
<accession>A0ABD3PM73</accession>
<evidence type="ECO:0000313" key="4">
    <source>
        <dbReference type="Proteomes" id="UP001530315"/>
    </source>
</evidence>
<feature type="coiled-coil region" evidence="1">
    <location>
        <begin position="179"/>
        <end position="206"/>
    </location>
</feature>
<organism evidence="3 4">
    <name type="scientific">Stephanodiscus triporus</name>
    <dbReference type="NCBI Taxonomy" id="2934178"/>
    <lineage>
        <taxon>Eukaryota</taxon>
        <taxon>Sar</taxon>
        <taxon>Stramenopiles</taxon>
        <taxon>Ochrophyta</taxon>
        <taxon>Bacillariophyta</taxon>
        <taxon>Coscinodiscophyceae</taxon>
        <taxon>Thalassiosirophycidae</taxon>
        <taxon>Stephanodiscales</taxon>
        <taxon>Stephanodiscaceae</taxon>
        <taxon>Stephanodiscus</taxon>
    </lineage>
</organism>
<feature type="region of interest" description="Disordered" evidence="2">
    <location>
        <begin position="76"/>
        <end position="120"/>
    </location>
</feature>
<dbReference type="Proteomes" id="UP001530315">
    <property type="component" value="Unassembled WGS sequence"/>
</dbReference>
<sequence>MSGEVIYDDSGALIGVAEKDVASSNIDVVSDPASVRRFLVELASEILRLQEQTHAGPHRTGSFAPEKLRRWVTNLSREGLITPTTPQHAATSSREKPTTPIDSLPTPTSVSDGRSEATVEKVKLDDERGGDNTAAAAAENRIAEFTGEEILSVYDELRIKKCEAEAATALLSTELVAQQGRHEEEKRQLLKTANDLKRRNEELESLITMQPLGPKAGGGTVMSKTGRPTQVSDEGERKFGLRVRALAHRLTSPHPRGSNGEMETISSPIDGREMSHDSCSNAFNTGAGLGLVQSCDPEIKPSMSSIDESRKIIAALEEQLRLTEQRAMILEQRLQIVKESGDAVIQSLNEELADLTEDRARSEAAMIKELSIVDSQRRAERCEYEKRIQEWIVHDASRKAEVEEYEIRIQSLLEAVRMMNADVADCHVGTSSSSWDRDAEQEMRQDLINYIQLLQGSSKNGKVKRSLVLAINNAFDLEFNANPNVADKMLEYYRSRPELKDFTLKSELPRMDYEVVFSDEKSGKDMKLVSTDDIRSYFASLEKVDAEDDEVDIILRAANQSLLADPLAMLTCEGDGKLVHSGSFHSTLIATVCSFKLDLRRKGQRRVKVQCELAICVPSGDGTKNGSEVSQEEGSVSATLELARANLVIQFSPSPTSTPSGPLVKYSLIDIKPTITSFEEGSDAERAIQSAAAVLARDRNSHIQNGGQNAEEWIGFDSGYV</sequence>
<keyword evidence="1" id="KW-0175">Coiled coil</keyword>
<feature type="coiled-coil region" evidence="1">
    <location>
        <begin position="306"/>
        <end position="365"/>
    </location>
</feature>
<comment type="caution">
    <text evidence="3">The sequence shown here is derived from an EMBL/GenBank/DDBJ whole genome shotgun (WGS) entry which is preliminary data.</text>
</comment>
<feature type="compositionally biased region" description="Polar residues" evidence="2">
    <location>
        <begin position="222"/>
        <end position="232"/>
    </location>
</feature>
<dbReference type="AlphaFoldDB" id="A0ABD3PM73"/>
<evidence type="ECO:0000256" key="1">
    <source>
        <dbReference type="SAM" id="Coils"/>
    </source>
</evidence>